<dbReference type="NCBIfam" id="TIGR01994">
    <property type="entry name" value="SUF_scaf_2"/>
    <property type="match status" value="1"/>
</dbReference>
<dbReference type="Pfam" id="PF01592">
    <property type="entry name" value="NifU_N"/>
    <property type="match status" value="1"/>
</dbReference>
<dbReference type="AlphaFoldDB" id="A0A1G8FY67"/>
<protein>
    <submittedName>
        <fullName evidence="3">Nitrogen fixation protein NifU</fullName>
    </submittedName>
</protein>
<dbReference type="Gene3D" id="3.90.1010.10">
    <property type="match status" value="1"/>
</dbReference>
<proteinExistence type="inferred from homology"/>
<name>A0A1G8FY67_9CLOT</name>
<dbReference type="GO" id="GO:0005506">
    <property type="term" value="F:iron ion binding"/>
    <property type="evidence" value="ECO:0007669"/>
    <property type="project" value="InterPro"/>
</dbReference>
<evidence type="ECO:0000256" key="1">
    <source>
        <dbReference type="ARBA" id="ARBA00006420"/>
    </source>
</evidence>
<dbReference type="RefSeq" id="WP_031572658.1">
    <property type="nucleotide sequence ID" value="NZ_DAMANS010000003.1"/>
</dbReference>
<sequence>MDLNNLYTEVILEHNKETKNRREIEGYTHKERGHNPSCGDDITVEAKIENGVIIDLAYNGHGCSISQASASMMTDLLTGKTVEEAMELIRIFLGMIKREIQDMDYLEDVLDEASILQGISNLPARVKCAVLAWHTLKEAIEHKN</sequence>
<dbReference type="GO" id="GO:0051536">
    <property type="term" value="F:iron-sulfur cluster binding"/>
    <property type="evidence" value="ECO:0007669"/>
    <property type="project" value="InterPro"/>
</dbReference>
<dbReference type="CDD" id="cd06664">
    <property type="entry name" value="IscU_like"/>
    <property type="match status" value="1"/>
</dbReference>
<gene>
    <name evidence="3" type="ORF">SAMN05421804_10180</name>
</gene>
<dbReference type="EMBL" id="FNDZ01000001">
    <property type="protein sequence ID" value="SDH87088.1"/>
    <property type="molecule type" value="Genomic_DNA"/>
</dbReference>
<dbReference type="Proteomes" id="UP000183255">
    <property type="component" value="Unassembled WGS sequence"/>
</dbReference>
<feature type="domain" description="NIF system FeS cluster assembly NifU N-terminal" evidence="2">
    <location>
        <begin position="7"/>
        <end position="128"/>
    </location>
</feature>
<evidence type="ECO:0000259" key="2">
    <source>
        <dbReference type="Pfam" id="PF01592"/>
    </source>
</evidence>
<reference evidence="3 4" key="1">
    <citation type="submission" date="2016-10" db="EMBL/GenBank/DDBJ databases">
        <authorList>
            <person name="de Groot N.N."/>
        </authorList>
    </citation>
    <scope>NUCLEOTIDE SEQUENCE [LARGE SCALE GENOMIC DNA]</scope>
    <source>
        <strain evidence="3 4">CGMCC 1.5058</strain>
    </source>
</reference>
<dbReference type="InterPro" id="IPR002871">
    <property type="entry name" value="NIF_FeS_clus_asmbl_NifU_N"/>
</dbReference>
<accession>A0A1G8FY67</accession>
<dbReference type="PANTHER" id="PTHR10093">
    <property type="entry name" value="IRON-SULFUR CLUSTER ASSEMBLY ENZYME NIFU HOMOLOG"/>
    <property type="match status" value="1"/>
</dbReference>
<dbReference type="FunFam" id="3.90.1010.10:FF:000002">
    <property type="entry name" value="Iron-sulfur cluster assembly scaffold protein NifU"/>
    <property type="match status" value="1"/>
</dbReference>
<evidence type="ECO:0000313" key="4">
    <source>
        <dbReference type="Proteomes" id="UP000183255"/>
    </source>
</evidence>
<organism evidence="3 4">
    <name type="scientific">Proteiniclasticum ruminis</name>
    <dbReference type="NCBI Taxonomy" id="398199"/>
    <lineage>
        <taxon>Bacteria</taxon>
        <taxon>Bacillati</taxon>
        <taxon>Bacillota</taxon>
        <taxon>Clostridia</taxon>
        <taxon>Eubacteriales</taxon>
        <taxon>Clostridiaceae</taxon>
        <taxon>Proteiniclasticum</taxon>
    </lineage>
</organism>
<evidence type="ECO:0000313" key="3">
    <source>
        <dbReference type="EMBL" id="SDH87088.1"/>
    </source>
</evidence>
<dbReference type="GO" id="GO:0016226">
    <property type="term" value="P:iron-sulfur cluster assembly"/>
    <property type="evidence" value="ECO:0007669"/>
    <property type="project" value="InterPro"/>
</dbReference>
<dbReference type="SUPFAM" id="SSF82649">
    <property type="entry name" value="SufE/NifU"/>
    <property type="match status" value="1"/>
</dbReference>
<comment type="similarity">
    <text evidence="1">Belongs to the NifU family.</text>
</comment>